<feature type="transmembrane region" description="Helical" evidence="6">
    <location>
        <begin position="200"/>
        <end position="222"/>
    </location>
</feature>
<comment type="caution">
    <text evidence="7">The sequence shown here is derived from an EMBL/GenBank/DDBJ whole genome shotgun (WGS) entry which is preliminary data.</text>
</comment>
<comment type="similarity">
    <text evidence="2">Belongs to the major facilitator superfamily. Proton-dependent oligopeptide transporter (POT/PTR) (TC 2.A.17) family.</text>
</comment>
<feature type="transmembrane region" description="Helical" evidence="6">
    <location>
        <begin position="168"/>
        <end position="188"/>
    </location>
</feature>
<dbReference type="VEuPathDB" id="FungiDB:AeMF1_003498"/>
<keyword evidence="8" id="KW-1185">Reference proteome</keyword>
<dbReference type="EMBL" id="VJMJ01000119">
    <property type="protein sequence ID" value="KAF0733801.1"/>
    <property type="molecule type" value="Genomic_DNA"/>
</dbReference>
<feature type="transmembrane region" description="Helical" evidence="6">
    <location>
        <begin position="62"/>
        <end position="82"/>
    </location>
</feature>
<feature type="transmembrane region" description="Helical" evidence="6">
    <location>
        <begin position="493"/>
        <end position="514"/>
    </location>
</feature>
<feature type="transmembrane region" description="Helical" evidence="6">
    <location>
        <begin position="283"/>
        <end position="303"/>
    </location>
</feature>
<evidence type="ECO:0000313" key="8">
    <source>
        <dbReference type="Proteomes" id="UP000481153"/>
    </source>
</evidence>
<dbReference type="InterPro" id="IPR000109">
    <property type="entry name" value="POT_fam"/>
</dbReference>
<dbReference type="GO" id="GO:0022857">
    <property type="term" value="F:transmembrane transporter activity"/>
    <property type="evidence" value="ECO:0007669"/>
    <property type="project" value="InterPro"/>
</dbReference>
<feature type="transmembrane region" description="Helical" evidence="6">
    <location>
        <begin position="88"/>
        <end position="108"/>
    </location>
</feature>
<keyword evidence="5 6" id="KW-0472">Membrane</keyword>
<dbReference type="Proteomes" id="UP000481153">
    <property type="component" value="Unassembled WGS sequence"/>
</dbReference>
<name>A0A6G0X1V1_9STRA</name>
<evidence type="ECO:0000256" key="2">
    <source>
        <dbReference type="ARBA" id="ARBA00005982"/>
    </source>
</evidence>
<evidence type="ECO:0000256" key="3">
    <source>
        <dbReference type="ARBA" id="ARBA00022692"/>
    </source>
</evidence>
<evidence type="ECO:0008006" key="9">
    <source>
        <dbReference type="Google" id="ProtNLM"/>
    </source>
</evidence>
<feature type="transmembrane region" description="Helical" evidence="6">
    <location>
        <begin position="253"/>
        <end position="276"/>
    </location>
</feature>
<dbReference type="AlphaFoldDB" id="A0A6G0X1V1"/>
<reference evidence="7 8" key="1">
    <citation type="submission" date="2019-07" db="EMBL/GenBank/DDBJ databases">
        <title>Genomics analysis of Aphanomyces spp. identifies a new class of oomycete effector associated with host adaptation.</title>
        <authorList>
            <person name="Gaulin E."/>
        </authorList>
    </citation>
    <scope>NUCLEOTIDE SEQUENCE [LARGE SCALE GENOMIC DNA]</scope>
    <source>
        <strain evidence="7 8">ATCC 201684</strain>
    </source>
</reference>
<dbReference type="Pfam" id="PF00854">
    <property type="entry name" value="PTR2"/>
    <property type="match status" value="1"/>
</dbReference>
<dbReference type="PANTHER" id="PTHR11654">
    <property type="entry name" value="OLIGOPEPTIDE TRANSPORTER-RELATED"/>
    <property type="match status" value="1"/>
</dbReference>
<evidence type="ECO:0000256" key="4">
    <source>
        <dbReference type="ARBA" id="ARBA00022989"/>
    </source>
</evidence>
<accession>A0A6G0X1V1</accession>
<dbReference type="Gene3D" id="1.20.1250.20">
    <property type="entry name" value="MFS general substrate transporter like domains"/>
    <property type="match status" value="1"/>
</dbReference>
<dbReference type="SUPFAM" id="SSF103473">
    <property type="entry name" value="MFS general substrate transporter"/>
    <property type="match status" value="1"/>
</dbReference>
<organism evidence="7 8">
    <name type="scientific">Aphanomyces euteiches</name>
    <dbReference type="NCBI Taxonomy" id="100861"/>
    <lineage>
        <taxon>Eukaryota</taxon>
        <taxon>Sar</taxon>
        <taxon>Stramenopiles</taxon>
        <taxon>Oomycota</taxon>
        <taxon>Saprolegniomycetes</taxon>
        <taxon>Saprolegniales</taxon>
        <taxon>Verrucalvaceae</taxon>
        <taxon>Aphanomyces</taxon>
    </lineage>
</organism>
<evidence type="ECO:0000256" key="6">
    <source>
        <dbReference type="SAM" id="Phobius"/>
    </source>
</evidence>
<proteinExistence type="inferred from homology"/>
<keyword evidence="4 6" id="KW-1133">Transmembrane helix</keyword>
<feature type="transmembrane region" description="Helical" evidence="6">
    <location>
        <begin position="120"/>
        <end position="141"/>
    </location>
</feature>
<evidence type="ECO:0000256" key="5">
    <source>
        <dbReference type="ARBA" id="ARBA00023136"/>
    </source>
</evidence>
<dbReference type="InterPro" id="IPR036259">
    <property type="entry name" value="MFS_trans_sf"/>
</dbReference>
<feature type="transmembrane region" description="Helical" evidence="6">
    <location>
        <begin position="526"/>
        <end position="545"/>
    </location>
</feature>
<keyword evidence="3 6" id="KW-0812">Transmembrane</keyword>
<evidence type="ECO:0000256" key="1">
    <source>
        <dbReference type="ARBA" id="ARBA00004141"/>
    </source>
</evidence>
<evidence type="ECO:0000313" key="7">
    <source>
        <dbReference type="EMBL" id="KAF0733801.1"/>
    </source>
</evidence>
<feature type="transmembrane region" description="Helical" evidence="6">
    <location>
        <begin position="451"/>
        <end position="473"/>
    </location>
</feature>
<sequence length="567" mass="62771">MSSVLSEEAILLPKGSVGQRRPAVWAILIMNIANWFAYYGITQAFKNFMEDKLHYSKISACTVRSTWTAFSSIVPLFGAYIGDERWGRYLALEFFTAWFVGGAGLVALSAHPTILTQYLPLANVVFLVSLFAGIAVGVGVFHPNIVSFGADQASALEASSKELFFSQYYLTANLGMTIAYTCLAYLSVNGMGQWIPLDYGYFATFLIAGAILVVALVIFSAYSSTYVKANPRHGAFTEVFSSMVESMKDCPELGFIVSGFGMFALSFHLNVVAILLPPTNTATTVITWIAGICVLLGMGSWIVHTLDVSFIDSHETLPHSVRSDLKQLLRMLLLACFHVMWQCVLDQMDVNFQSIAQQSDLRLASGRLAPGARSKTPTESKMVPCWPFLIPSGFYSSPPSWTTCYILAAFTMLWTAWVETWRRESGEIDLADGLGPLLDLGTHKPMNNLSWLYIAVSYLLSSLCECLINIPSYEMFYTYVPLHWKSSSQAMRSFMLALGANVASIFTLVFARDIPDDLNQGHLENMYYCMAVVAAINAAGFLYVIKTTNFVQAIEESFHNSKLQEES</sequence>
<feature type="transmembrane region" description="Helical" evidence="6">
    <location>
        <begin position="23"/>
        <end position="41"/>
    </location>
</feature>
<protein>
    <recommendedName>
        <fullName evidence="9">Major facilitator superfamily (MFS) profile domain-containing protein</fullName>
    </recommendedName>
</protein>
<gene>
    <name evidence="7" type="ORF">Ae201684_009369</name>
</gene>
<dbReference type="GO" id="GO:0016020">
    <property type="term" value="C:membrane"/>
    <property type="evidence" value="ECO:0007669"/>
    <property type="project" value="UniProtKB-SubCell"/>
</dbReference>
<comment type="subcellular location">
    <subcellularLocation>
        <location evidence="1">Membrane</location>
        <topology evidence="1">Multi-pass membrane protein</topology>
    </subcellularLocation>
</comment>